<evidence type="ECO:0000256" key="1">
    <source>
        <dbReference type="ARBA" id="ARBA00005417"/>
    </source>
</evidence>
<dbReference type="CDD" id="cd03214">
    <property type="entry name" value="ABC_Iron-Siderophores_B12_Hemin"/>
    <property type="match status" value="1"/>
</dbReference>
<dbReference type="AlphaFoldDB" id="A0A212ITU5"/>
<dbReference type="EMBL" id="FLUO01000001">
    <property type="protein sequence ID" value="SBV90612.1"/>
    <property type="molecule type" value="Genomic_DNA"/>
</dbReference>
<comment type="function">
    <text evidence="6">Part of the ABC transporter complex HmuTUV involved in hemin import. Responsible for energy coupling to the transport system.</text>
</comment>
<sequence>MMARNVPVRCAGLEVGYRKPVLSGIDAEIPAGQFVALLGPNGAGKTTLLRTLSRHLKPLGGRVDLGGRELATIPAIDLARLVAVCLTDTARPPLLSVAEYVALGRYPYTDFLGRLTPHDARVVEEALAAVAADGLADRMVEQLSDGERQKAVLARALAQEPRVMLLDEPTAHLDLKHRIEVMGILRGLCRSRGLTVIASLHDVDVAAKVADRVMLVKDGRMTAFGMPEAVLSAPTVADLYDFRAADFDARLGGIELRGSSANGRAFVAAGRGSGAAVFRLLAKHGFAISTGVLAEGDLDAFVADALGAECFVRPAAANGDDRTADAAFAALARCDFVVDCGLPDAPCRALIGAAVARGLPVYPAQAEGEGLAVLAEAIDRRRNPIAERSHAS</sequence>
<reference evidence="8" key="1">
    <citation type="submission" date="2016-04" db="EMBL/GenBank/DDBJ databases">
        <authorList>
            <person name="Evans L.H."/>
            <person name="Alamgir A."/>
            <person name="Owens N."/>
            <person name="Weber N.D."/>
            <person name="Virtaneva K."/>
            <person name="Barbian K."/>
            <person name="Babar A."/>
            <person name="Rosenke K."/>
        </authorList>
    </citation>
    <scope>NUCLEOTIDE SEQUENCE</scope>
    <source>
        <strain evidence="8">86</strain>
    </source>
</reference>
<keyword evidence="2" id="KW-0813">Transport</keyword>
<dbReference type="GO" id="GO:0005524">
    <property type="term" value="F:ATP binding"/>
    <property type="evidence" value="ECO:0007669"/>
    <property type="project" value="UniProtKB-KW"/>
</dbReference>
<protein>
    <submittedName>
        <fullName evidence="8">ABC transporter related protein</fullName>
    </submittedName>
</protein>
<evidence type="ECO:0000259" key="7">
    <source>
        <dbReference type="PROSITE" id="PS50893"/>
    </source>
</evidence>
<evidence type="ECO:0000256" key="2">
    <source>
        <dbReference type="ARBA" id="ARBA00022448"/>
    </source>
</evidence>
<evidence type="ECO:0000313" key="8">
    <source>
        <dbReference type="EMBL" id="SBV90612.1"/>
    </source>
</evidence>
<dbReference type="InterPro" id="IPR003593">
    <property type="entry name" value="AAA+_ATPase"/>
</dbReference>
<dbReference type="SUPFAM" id="SSF52540">
    <property type="entry name" value="P-loop containing nucleoside triphosphate hydrolases"/>
    <property type="match status" value="1"/>
</dbReference>
<gene>
    <name evidence="8" type="ORF">KL86APRO_10021</name>
</gene>
<organism evidence="8">
    <name type="scientific">uncultured Alphaproteobacteria bacterium</name>
    <dbReference type="NCBI Taxonomy" id="91750"/>
    <lineage>
        <taxon>Bacteria</taxon>
        <taxon>Pseudomonadati</taxon>
        <taxon>Pseudomonadota</taxon>
        <taxon>Alphaproteobacteria</taxon>
        <taxon>environmental samples</taxon>
    </lineage>
</organism>
<name>A0A212ITU5_9PROT</name>
<dbReference type="Gene3D" id="3.40.50.300">
    <property type="entry name" value="P-loop containing nucleotide triphosphate hydrolases"/>
    <property type="match status" value="1"/>
</dbReference>
<evidence type="ECO:0000256" key="4">
    <source>
        <dbReference type="ARBA" id="ARBA00022840"/>
    </source>
</evidence>
<evidence type="ECO:0000256" key="3">
    <source>
        <dbReference type="ARBA" id="ARBA00022741"/>
    </source>
</evidence>
<accession>A0A212ITU5</accession>
<evidence type="ECO:0000256" key="5">
    <source>
        <dbReference type="ARBA" id="ARBA00022967"/>
    </source>
</evidence>
<dbReference type="Pfam" id="PF00005">
    <property type="entry name" value="ABC_tran"/>
    <property type="match status" value="1"/>
</dbReference>
<keyword evidence="5" id="KW-1278">Translocase</keyword>
<dbReference type="FunFam" id="3.40.50.300:FF:000134">
    <property type="entry name" value="Iron-enterobactin ABC transporter ATP-binding protein"/>
    <property type="match status" value="1"/>
</dbReference>
<keyword evidence="4" id="KW-0067">ATP-binding</keyword>
<dbReference type="SMART" id="SM00382">
    <property type="entry name" value="AAA"/>
    <property type="match status" value="1"/>
</dbReference>
<dbReference type="InterPro" id="IPR027417">
    <property type="entry name" value="P-loop_NTPase"/>
</dbReference>
<comment type="similarity">
    <text evidence="1">Belongs to the ABC transporter superfamily.</text>
</comment>
<dbReference type="InterPro" id="IPR003439">
    <property type="entry name" value="ABC_transporter-like_ATP-bd"/>
</dbReference>
<evidence type="ECO:0000256" key="6">
    <source>
        <dbReference type="ARBA" id="ARBA00037066"/>
    </source>
</evidence>
<proteinExistence type="inferred from homology"/>
<keyword evidence="3" id="KW-0547">Nucleotide-binding</keyword>
<dbReference type="PANTHER" id="PTHR42794">
    <property type="entry name" value="HEMIN IMPORT ATP-BINDING PROTEIN HMUV"/>
    <property type="match status" value="1"/>
</dbReference>
<feature type="domain" description="ABC transporter" evidence="7">
    <location>
        <begin position="1"/>
        <end position="243"/>
    </location>
</feature>
<dbReference type="PANTHER" id="PTHR42794:SF1">
    <property type="entry name" value="HEMIN IMPORT ATP-BINDING PROTEIN HMUV"/>
    <property type="match status" value="1"/>
</dbReference>
<dbReference type="PROSITE" id="PS50893">
    <property type="entry name" value="ABC_TRANSPORTER_2"/>
    <property type="match status" value="1"/>
</dbReference>
<dbReference type="GO" id="GO:0016887">
    <property type="term" value="F:ATP hydrolysis activity"/>
    <property type="evidence" value="ECO:0007669"/>
    <property type="project" value="InterPro"/>
</dbReference>